<protein>
    <submittedName>
        <fullName evidence="1">Uncharacterized protein</fullName>
    </submittedName>
</protein>
<sequence>MELDNEYELLVNRRKAWERSYHDSIRRMDNAKQNLKLIDIRLERIREDKVTAKANRLEPVLDEDGKVVNDGFEMTFSNGKTFTKRDAAGNQLHFDMQMKCVTRTKTCDTGYLSWFRIENADYGKTIQNGYDIEIKYCRC</sequence>
<organism evidence="1 2">
    <name type="scientific">Streptococcus hyointestinalis</name>
    <dbReference type="NCBI Taxonomy" id="1337"/>
    <lineage>
        <taxon>Bacteria</taxon>
        <taxon>Bacillati</taxon>
        <taxon>Bacillota</taxon>
        <taxon>Bacilli</taxon>
        <taxon>Lactobacillales</taxon>
        <taxon>Streptococcaceae</taxon>
        <taxon>Streptococcus</taxon>
    </lineage>
</organism>
<evidence type="ECO:0000313" key="1">
    <source>
        <dbReference type="EMBL" id="SUN58219.1"/>
    </source>
</evidence>
<dbReference type="AlphaFoldDB" id="A0A380K086"/>
<dbReference type="Proteomes" id="UP000254924">
    <property type="component" value="Unassembled WGS sequence"/>
</dbReference>
<accession>A0A380K086</accession>
<gene>
    <name evidence="1" type="ORF">NCTC12224_00245</name>
</gene>
<reference evidence="1 2" key="1">
    <citation type="submission" date="2018-06" db="EMBL/GenBank/DDBJ databases">
        <authorList>
            <consortium name="Pathogen Informatics"/>
            <person name="Doyle S."/>
        </authorList>
    </citation>
    <scope>NUCLEOTIDE SEQUENCE [LARGE SCALE GENOMIC DNA]</scope>
    <source>
        <strain evidence="1 2">NCTC12224</strain>
    </source>
</reference>
<evidence type="ECO:0000313" key="2">
    <source>
        <dbReference type="Proteomes" id="UP000254924"/>
    </source>
</evidence>
<dbReference type="EMBL" id="UHFN01000004">
    <property type="protein sequence ID" value="SUN58219.1"/>
    <property type="molecule type" value="Genomic_DNA"/>
</dbReference>
<name>A0A380K086_9STRE</name>
<proteinExistence type="predicted"/>
<keyword evidence="2" id="KW-1185">Reference proteome</keyword>